<dbReference type="CDD" id="cd00570">
    <property type="entry name" value="GST_N_family"/>
    <property type="match status" value="1"/>
</dbReference>
<gene>
    <name evidence="2" type="ORF">PCL_12406</name>
</gene>
<evidence type="ECO:0000313" key="2">
    <source>
        <dbReference type="EMBL" id="PWI71038.1"/>
    </source>
</evidence>
<reference evidence="2 3" key="1">
    <citation type="journal article" date="2016" name="Front. Microbiol.">
        <title>Genome and transcriptome sequences reveal the specific parasitism of the nematophagous Purpureocillium lilacinum 36-1.</title>
        <authorList>
            <person name="Xie J."/>
            <person name="Li S."/>
            <person name="Mo C."/>
            <person name="Xiao X."/>
            <person name="Peng D."/>
            <person name="Wang G."/>
            <person name="Xiao Y."/>
        </authorList>
    </citation>
    <scope>NUCLEOTIDE SEQUENCE [LARGE SCALE GENOMIC DNA]</scope>
    <source>
        <strain evidence="2 3">36-1</strain>
    </source>
</reference>
<evidence type="ECO:0000259" key="1">
    <source>
        <dbReference type="PROSITE" id="PS50404"/>
    </source>
</evidence>
<dbReference type="InterPro" id="IPR036282">
    <property type="entry name" value="Glutathione-S-Trfase_C_sf"/>
</dbReference>
<accession>A0A2U3E964</accession>
<dbReference type="InterPro" id="IPR004045">
    <property type="entry name" value="Glutathione_S-Trfase_N"/>
</dbReference>
<dbReference type="Proteomes" id="UP000245956">
    <property type="component" value="Unassembled WGS sequence"/>
</dbReference>
<name>A0A2U3E964_PURLI</name>
<protein>
    <submittedName>
        <fullName evidence="2">Thioredoxin-like protein</fullName>
    </submittedName>
</protein>
<evidence type="ECO:0000313" key="3">
    <source>
        <dbReference type="Proteomes" id="UP000245956"/>
    </source>
</evidence>
<dbReference type="SUPFAM" id="SSF47616">
    <property type="entry name" value="GST C-terminal domain-like"/>
    <property type="match status" value="1"/>
</dbReference>
<feature type="domain" description="GST N-terminal" evidence="1">
    <location>
        <begin position="98"/>
        <end position="189"/>
    </location>
</feature>
<dbReference type="Gene3D" id="1.20.1050.130">
    <property type="match status" value="1"/>
</dbReference>
<sequence length="356" mass="39797">MDGSQGPEQEPAVVALRRPPVRRSTAQSLHRVRAVGASSTATPVRGTADPLLSAVEEAQPRGCYAASVVAWTASSRLTFSHILRAPVQPFTMADEAPPVYTLHYFPFSLYSLMSRFAFVLGQALNPETAPRLEVKMVNLHREENYSERYLTQVNPKGQVPALTSPLLDSNLVESRDIAGWLCQKQPELLPEEHRETIERVMDKIYAYHAKALLVAPDDRKDGLQNQAAAMLEDPELTEAHRRALEIKSVFRTLEPENILRAENQAHDLMSDLATLLEVHKGEGKTWIFGDRPTILDAHAVAFAARLLDQQRFDLVLDAVKGYVEVVRDTDEWRKVTHGRSTLWNVSMGHAADLDPL</sequence>
<dbReference type="SUPFAM" id="SSF52833">
    <property type="entry name" value="Thioredoxin-like"/>
    <property type="match status" value="1"/>
</dbReference>
<comment type="caution">
    <text evidence="2">The sequence shown here is derived from an EMBL/GenBank/DDBJ whole genome shotgun (WGS) entry which is preliminary data.</text>
</comment>
<dbReference type="Pfam" id="PF13417">
    <property type="entry name" value="GST_N_3"/>
    <property type="match status" value="1"/>
</dbReference>
<proteinExistence type="predicted"/>
<dbReference type="AlphaFoldDB" id="A0A2U3E964"/>
<dbReference type="InterPro" id="IPR036249">
    <property type="entry name" value="Thioredoxin-like_sf"/>
</dbReference>
<dbReference type="PROSITE" id="PS50404">
    <property type="entry name" value="GST_NTER"/>
    <property type="match status" value="1"/>
</dbReference>
<organism evidence="2 3">
    <name type="scientific">Purpureocillium lilacinum</name>
    <name type="common">Paecilomyces lilacinus</name>
    <dbReference type="NCBI Taxonomy" id="33203"/>
    <lineage>
        <taxon>Eukaryota</taxon>
        <taxon>Fungi</taxon>
        <taxon>Dikarya</taxon>
        <taxon>Ascomycota</taxon>
        <taxon>Pezizomycotina</taxon>
        <taxon>Sordariomycetes</taxon>
        <taxon>Hypocreomycetidae</taxon>
        <taxon>Hypocreales</taxon>
        <taxon>Ophiocordycipitaceae</taxon>
        <taxon>Purpureocillium</taxon>
    </lineage>
</organism>
<dbReference type="EMBL" id="LCWV01000008">
    <property type="protein sequence ID" value="PWI71038.1"/>
    <property type="molecule type" value="Genomic_DNA"/>
</dbReference>